<evidence type="ECO:0000259" key="7">
    <source>
        <dbReference type="Pfam" id="PF01676"/>
    </source>
</evidence>
<evidence type="ECO:0000256" key="6">
    <source>
        <dbReference type="SAM" id="MobiDB-lite"/>
    </source>
</evidence>
<dbReference type="SUPFAM" id="SSF53649">
    <property type="entry name" value="Alkaline phosphatase-like"/>
    <property type="match status" value="1"/>
</dbReference>
<comment type="caution">
    <text evidence="8">The sequence shown here is derived from an EMBL/GenBank/DDBJ whole genome shotgun (WGS) entry which is preliminary data.</text>
</comment>
<evidence type="ECO:0000256" key="4">
    <source>
        <dbReference type="ARBA" id="ARBA00005524"/>
    </source>
</evidence>
<comment type="similarity">
    <text evidence="4">Belongs to the BPG-independent phosphoglycerate mutase family. A-PGAM subfamily.</text>
</comment>
<dbReference type="PANTHER" id="PTHR31209:SF0">
    <property type="entry name" value="METALLOENZYME DOMAIN-CONTAINING PROTEIN"/>
    <property type="match status" value="1"/>
</dbReference>
<dbReference type="InterPro" id="IPR004456">
    <property type="entry name" value="Pglycerate_mutase_ApgM"/>
</dbReference>
<dbReference type="InterPro" id="IPR006124">
    <property type="entry name" value="Metalloenzyme"/>
</dbReference>
<feature type="domain" description="Metalloenzyme" evidence="7">
    <location>
        <begin position="43"/>
        <end position="357"/>
    </location>
</feature>
<evidence type="ECO:0000256" key="5">
    <source>
        <dbReference type="ARBA" id="ARBA00023152"/>
    </source>
</evidence>
<dbReference type="Proteomes" id="UP001284601">
    <property type="component" value="Unassembled WGS sequence"/>
</dbReference>
<dbReference type="Pfam" id="PF01676">
    <property type="entry name" value="Metalloenzyme"/>
    <property type="match status" value="1"/>
</dbReference>
<protein>
    <recommendedName>
        <fullName evidence="7">Metalloenzyme domain-containing protein</fullName>
    </recommendedName>
</protein>
<comment type="function">
    <text evidence="2">Catalyzes the interconversion of 2-phosphoglycerate and 3-phosphoglycerate.</text>
</comment>
<feature type="region of interest" description="Disordered" evidence="6">
    <location>
        <begin position="357"/>
        <end position="387"/>
    </location>
</feature>
<gene>
    <name evidence="8" type="ORF">R7226_22895</name>
</gene>
<evidence type="ECO:0000256" key="1">
    <source>
        <dbReference type="ARBA" id="ARBA00000370"/>
    </source>
</evidence>
<accession>A0ABU4HV74</accession>
<comment type="pathway">
    <text evidence="3">Carbohydrate degradation.</text>
</comment>
<keyword evidence="9" id="KW-1185">Reference proteome</keyword>
<comment type="catalytic activity">
    <reaction evidence="1">
        <text>(2R)-2-phosphoglycerate = (2R)-3-phosphoglycerate</text>
        <dbReference type="Rhea" id="RHEA:15901"/>
        <dbReference type="ChEBI" id="CHEBI:58272"/>
        <dbReference type="ChEBI" id="CHEBI:58289"/>
        <dbReference type="EC" id="5.4.2.12"/>
    </reaction>
</comment>
<feature type="region of interest" description="Disordered" evidence="6">
    <location>
        <begin position="27"/>
        <end position="47"/>
    </location>
</feature>
<keyword evidence="5" id="KW-0324">Glycolysis</keyword>
<dbReference type="EMBL" id="JAWSTH010000078">
    <property type="protein sequence ID" value="MDW5597213.1"/>
    <property type="molecule type" value="Genomic_DNA"/>
</dbReference>
<organism evidence="8 9">
    <name type="scientific">Conexibacter stalactiti</name>
    <dbReference type="NCBI Taxonomy" id="1940611"/>
    <lineage>
        <taxon>Bacteria</taxon>
        <taxon>Bacillati</taxon>
        <taxon>Actinomycetota</taxon>
        <taxon>Thermoleophilia</taxon>
        <taxon>Solirubrobacterales</taxon>
        <taxon>Conexibacteraceae</taxon>
        <taxon>Conexibacter</taxon>
    </lineage>
</organism>
<evidence type="ECO:0000256" key="3">
    <source>
        <dbReference type="ARBA" id="ARBA00004921"/>
    </source>
</evidence>
<evidence type="ECO:0000256" key="2">
    <source>
        <dbReference type="ARBA" id="ARBA00002315"/>
    </source>
</evidence>
<proteinExistence type="inferred from homology"/>
<reference evidence="9" key="1">
    <citation type="submission" date="2023-07" db="EMBL/GenBank/DDBJ databases">
        <title>Conexibacter stalactiti sp. nov., isolated from stalactites in a lava cave and emended description of the genus Conexibacter.</title>
        <authorList>
            <person name="Lee S.D."/>
        </authorList>
    </citation>
    <scope>NUCLEOTIDE SEQUENCE [LARGE SCALE GENOMIC DNA]</scope>
    <source>
        <strain evidence="9">KCTC 39840</strain>
    </source>
</reference>
<name>A0ABU4HV74_9ACTN</name>
<dbReference type="Gene3D" id="3.40.720.10">
    <property type="entry name" value="Alkaline Phosphatase, subunit A"/>
    <property type="match status" value="2"/>
</dbReference>
<reference evidence="8 9" key="2">
    <citation type="submission" date="2023-10" db="EMBL/GenBank/DDBJ databases">
        <authorList>
            <person name="Han X.F."/>
        </authorList>
    </citation>
    <scope>NUCLEOTIDE SEQUENCE [LARGE SCALE GENOMIC DNA]</scope>
    <source>
        <strain evidence="8 9">KCTC 39840</strain>
    </source>
</reference>
<evidence type="ECO:0000313" key="8">
    <source>
        <dbReference type="EMBL" id="MDW5597213.1"/>
    </source>
</evidence>
<sequence>MRTPGARRGGPEVLVILDGASEPLGAGALGAGPLGSEPLGSEPTSLERAATPALDALCAAGTLTRVRTVAPWLEAGSEHAIPALLGWVPPAPVDRGAIEAAARGIEVPAGCRAWRVDVRVALDGARADAGAVRESVGEVLARADAGAVREARASADAGTDADAGIGAVREVCGGRGASPRFAVHALGGHRLLVVGSAPLPTLPALAGLTLHAWPQGVVPPRLLGADTVVIAAPGAAAGIARLMGARVVTPPGATGQPGSDLAAKARAAIDAIADGAARVVVHVGAPDEAAHELDAAGKVIAIEAADRDLIAPLVATVRAAGGTLRICPDHGCDPADGRHVAAPVPCLTWSAQGAPSSAQRAPDFAQGAPLSAQRAPDCAQGTPRSAHVAPRLTERAVAGLPVVELAQRERVAA</sequence>
<dbReference type="InterPro" id="IPR017850">
    <property type="entry name" value="Alkaline_phosphatase_core_sf"/>
</dbReference>
<dbReference type="PANTHER" id="PTHR31209">
    <property type="entry name" value="COFACTOR-INDEPENDENT PHOSPHOGLYCERATE MUTASE"/>
    <property type="match status" value="1"/>
</dbReference>
<dbReference type="RefSeq" id="WP_318599677.1">
    <property type="nucleotide sequence ID" value="NZ_JAWSTH010000078.1"/>
</dbReference>
<evidence type="ECO:0000313" key="9">
    <source>
        <dbReference type="Proteomes" id="UP001284601"/>
    </source>
</evidence>